<reference evidence="6 7" key="1">
    <citation type="submission" date="2018-06" db="EMBL/GenBank/DDBJ databases">
        <title>Genome Sequence of the Brown Rot Fungal Pathogen Monilinia fructigena.</title>
        <authorList>
            <person name="Landi L."/>
            <person name="De Miccolis Angelini R.M."/>
            <person name="Pollastro S."/>
            <person name="Abate D."/>
            <person name="Faretra F."/>
            <person name="Romanazzi G."/>
        </authorList>
    </citation>
    <scope>NUCLEOTIDE SEQUENCE [LARGE SCALE GENOMIC DNA]</scope>
    <source>
        <strain evidence="6 7">Mfrg269</strain>
    </source>
</reference>
<evidence type="ECO:0000313" key="6">
    <source>
        <dbReference type="EMBL" id="RAL59753.1"/>
    </source>
</evidence>
<feature type="compositionally biased region" description="Basic and acidic residues" evidence="5">
    <location>
        <begin position="105"/>
        <end position="118"/>
    </location>
</feature>
<feature type="compositionally biased region" description="Polar residues" evidence="5">
    <location>
        <begin position="30"/>
        <end position="49"/>
    </location>
</feature>
<feature type="compositionally biased region" description="Polar residues" evidence="5">
    <location>
        <begin position="74"/>
        <end position="89"/>
    </location>
</feature>
<accession>A0A395IK65</accession>
<dbReference type="Proteomes" id="UP000249056">
    <property type="component" value="Unassembled WGS sequence"/>
</dbReference>
<keyword evidence="3" id="KW-0288">FMN</keyword>
<evidence type="ECO:0000256" key="4">
    <source>
        <dbReference type="ARBA" id="ARBA00038054"/>
    </source>
</evidence>
<dbReference type="PANTHER" id="PTHR33798">
    <property type="entry name" value="FLAVOPROTEIN OXYGENASE"/>
    <property type="match status" value="1"/>
</dbReference>
<evidence type="ECO:0000256" key="5">
    <source>
        <dbReference type="SAM" id="MobiDB-lite"/>
    </source>
</evidence>
<protein>
    <submittedName>
        <fullName evidence="6">Uncharacterized protein</fullName>
    </submittedName>
</protein>
<dbReference type="AlphaFoldDB" id="A0A395IK65"/>
<keyword evidence="7" id="KW-1185">Reference proteome</keyword>
<sequence length="126" mass="14252">MSIRHVRIRSHFQTSVRPSLNTNLLQVSRKSTFNKPLSPNSKMSSLTQQRADHEKLINRNPHPDFKSVEASRSPWDSSQSWNLTQTVSPSWKLGSGANDNGESLKIPHIEIDPYEEGRPQSTTTNS</sequence>
<dbReference type="PANTHER" id="PTHR33798:SF5">
    <property type="entry name" value="FLAVIN REDUCTASE LIKE DOMAIN-CONTAINING PROTEIN"/>
    <property type="match status" value="1"/>
</dbReference>
<organism evidence="6 7">
    <name type="scientific">Monilinia fructigena</name>
    <dbReference type="NCBI Taxonomy" id="38457"/>
    <lineage>
        <taxon>Eukaryota</taxon>
        <taxon>Fungi</taxon>
        <taxon>Dikarya</taxon>
        <taxon>Ascomycota</taxon>
        <taxon>Pezizomycotina</taxon>
        <taxon>Leotiomycetes</taxon>
        <taxon>Helotiales</taxon>
        <taxon>Sclerotiniaceae</taxon>
        <taxon>Monilinia</taxon>
    </lineage>
</organism>
<name>A0A395IK65_9HELO</name>
<comment type="caution">
    <text evidence="6">The sequence shown here is derived from an EMBL/GenBank/DDBJ whole genome shotgun (WGS) entry which is preliminary data.</text>
</comment>
<evidence type="ECO:0000256" key="2">
    <source>
        <dbReference type="ARBA" id="ARBA00022630"/>
    </source>
</evidence>
<feature type="compositionally biased region" description="Basic and acidic residues" evidence="5">
    <location>
        <begin position="50"/>
        <end position="69"/>
    </location>
</feature>
<feature type="region of interest" description="Disordered" evidence="5">
    <location>
        <begin position="30"/>
        <end position="126"/>
    </location>
</feature>
<evidence type="ECO:0000313" key="7">
    <source>
        <dbReference type="Proteomes" id="UP000249056"/>
    </source>
</evidence>
<proteinExistence type="inferred from homology"/>
<comment type="similarity">
    <text evidence="4">Belongs to the flavoredoxin family.</text>
</comment>
<evidence type="ECO:0000256" key="1">
    <source>
        <dbReference type="ARBA" id="ARBA00001917"/>
    </source>
</evidence>
<dbReference type="OrthoDB" id="10250990at2759"/>
<gene>
    <name evidence="6" type="ORF">DID88_000382</name>
</gene>
<dbReference type="EMBL" id="QKRW01000048">
    <property type="protein sequence ID" value="RAL59753.1"/>
    <property type="molecule type" value="Genomic_DNA"/>
</dbReference>
<comment type="cofactor">
    <cofactor evidence="1">
        <name>FMN</name>
        <dbReference type="ChEBI" id="CHEBI:58210"/>
    </cofactor>
</comment>
<evidence type="ECO:0000256" key="3">
    <source>
        <dbReference type="ARBA" id="ARBA00022643"/>
    </source>
</evidence>
<keyword evidence="2" id="KW-0285">Flavoprotein</keyword>